<comment type="caution">
    <text evidence="2">The sequence shown here is derived from an EMBL/GenBank/DDBJ whole genome shotgun (WGS) entry which is preliminary data.</text>
</comment>
<dbReference type="PANTHER" id="PTHR43737:SF1">
    <property type="entry name" value="DUF1501 DOMAIN-CONTAINING PROTEIN"/>
    <property type="match status" value="1"/>
</dbReference>
<keyword evidence="1" id="KW-0732">Signal</keyword>
<organism evidence="2 3">
    <name type="scientific">Noviherbaspirillum saxi</name>
    <dbReference type="NCBI Taxonomy" id="2320863"/>
    <lineage>
        <taxon>Bacteria</taxon>
        <taxon>Pseudomonadati</taxon>
        <taxon>Pseudomonadota</taxon>
        <taxon>Betaproteobacteria</taxon>
        <taxon>Burkholderiales</taxon>
        <taxon>Oxalobacteraceae</taxon>
        <taxon>Noviherbaspirillum</taxon>
    </lineage>
</organism>
<dbReference type="RefSeq" id="WP_119768104.1">
    <property type="nucleotide sequence ID" value="NZ_QYUO01000001.1"/>
</dbReference>
<proteinExistence type="predicted"/>
<reference evidence="3" key="1">
    <citation type="submission" date="2018-09" db="EMBL/GenBank/DDBJ databases">
        <authorList>
            <person name="Zhu H."/>
        </authorList>
    </citation>
    <scope>NUCLEOTIDE SEQUENCE [LARGE SCALE GENOMIC DNA]</scope>
    <source>
        <strain evidence="3">K1R23-30</strain>
    </source>
</reference>
<dbReference type="PANTHER" id="PTHR43737">
    <property type="entry name" value="BLL7424 PROTEIN"/>
    <property type="match status" value="1"/>
</dbReference>
<dbReference type="EMBL" id="QYUO01000001">
    <property type="protein sequence ID" value="RJF98159.1"/>
    <property type="molecule type" value="Genomic_DNA"/>
</dbReference>
<feature type="chain" id="PRO_5017244820" evidence="1">
    <location>
        <begin position="31"/>
        <end position="480"/>
    </location>
</feature>
<evidence type="ECO:0000256" key="1">
    <source>
        <dbReference type="SAM" id="SignalP"/>
    </source>
</evidence>
<dbReference type="Pfam" id="PF07394">
    <property type="entry name" value="DUF1501"/>
    <property type="match status" value="1"/>
</dbReference>
<feature type="signal peptide" evidence="1">
    <location>
        <begin position="1"/>
        <end position="30"/>
    </location>
</feature>
<gene>
    <name evidence="2" type="ORF">D3871_06265</name>
</gene>
<dbReference type="OrthoDB" id="9779968at2"/>
<protein>
    <submittedName>
        <fullName evidence="2">DUF1501 domain-containing protein</fullName>
    </submittedName>
</protein>
<dbReference type="InterPro" id="IPR010869">
    <property type="entry name" value="DUF1501"/>
</dbReference>
<dbReference type="PROSITE" id="PS51318">
    <property type="entry name" value="TAT"/>
    <property type="match status" value="1"/>
</dbReference>
<dbReference type="InterPro" id="IPR006311">
    <property type="entry name" value="TAT_signal"/>
</dbReference>
<dbReference type="AlphaFoldDB" id="A0A3A3GB95"/>
<name>A0A3A3GB95_9BURK</name>
<evidence type="ECO:0000313" key="3">
    <source>
        <dbReference type="Proteomes" id="UP000265955"/>
    </source>
</evidence>
<sequence length="480" mass="50001">MSRKIDASRRNFLRNASVMSLVGASGVPFALNLLTMGAAAAQTTSDYKAIVCLFLSGGNDHANTVLATDPTSWTSYTSVRTTSEAGSIALPAVGMAGGILPVVPNTVQTGREFGLHPSLGPLKDLFDAGRAGIVANVGPLIMPTTRAQYRAQSVALPPKLFSHNDQQSLWQSYKPEGATFGWGGRMGDLLASMNTNTTFTSISASGNAVFLAGQTINQYQVNASGAVPIGGITGSLFGAPAGSNPLQAIVAGSRANVFERDHAAIVKRSIDAQGVLSTAMLPAGASGVADPTQYTNPNTGALANNSLATQLQTVARVIGGRGGLGARRQIFFVSMGGFDTHDFEKTNHSDLMAKLAHALSYFDTTLSTLGGADLRSQVTLFTASDFGRTFTSNGDGTDHGWGSHHFVVGGAVKGKDIYGTFPVTGLNHDQDVGSGSLLPAISVDQYGGTMAKWFGLSDTQIADVFPNIVNFPNRDLGFMA</sequence>
<accession>A0A3A3GB95</accession>
<evidence type="ECO:0000313" key="2">
    <source>
        <dbReference type="EMBL" id="RJF98159.1"/>
    </source>
</evidence>
<keyword evidence="3" id="KW-1185">Reference proteome</keyword>
<dbReference type="Proteomes" id="UP000265955">
    <property type="component" value="Unassembled WGS sequence"/>
</dbReference>